<sequence length="358" mass="39892">MLSQVRPGRPAPVEELASAIDAADQALAAARQQQCSGLEALYTEEGQLEADIEAIASRLDADLEVEAGGWDPEDHEEFLAVLRSCGGDYSHAVSIVVERAVGYSRAEVLAHARWHMELADLEVRKRVALEAWRQERQRRRDAAMAASAALGSDTAALAQRERQRDQASCAEAAALVEMKKAMAARWRAEQQERQRQEAEAARQRAEKAAAARRAELEQRQALNKMRLAEVKRMKEQQRREAERRAAAEAAIKAALSVPTPQQRQRVADRSRATFLRRQSLLASRDEARGQRERVQQQLLEKVHVEAPSDPSRLLQGTAAQMQRLELQRSEQRVAKDSGFILHVAKRVTPGWRAGLAGG</sequence>
<dbReference type="EMBL" id="LSYV01000004">
    <property type="protein sequence ID" value="KXZ55359.1"/>
    <property type="molecule type" value="Genomic_DNA"/>
</dbReference>
<dbReference type="Proteomes" id="UP000075714">
    <property type="component" value="Unassembled WGS sequence"/>
</dbReference>
<accession>A0A150GZR9</accession>
<dbReference type="PANTHER" id="PTHR21549:SF0">
    <property type="entry name" value="COILED-COIL DOMAIN-CONTAINING PROTEIN 112"/>
    <property type="match status" value="1"/>
</dbReference>
<gene>
    <name evidence="3" type="ORF">GPECTOR_3g489</name>
</gene>
<comment type="caution">
    <text evidence="3">The sequence shown here is derived from an EMBL/GenBank/DDBJ whole genome shotgun (WGS) entry which is preliminary data.</text>
</comment>
<dbReference type="InterPro" id="IPR039902">
    <property type="entry name" value="CCDC148/CCDC112"/>
</dbReference>
<feature type="region of interest" description="Disordered" evidence="2">
    <location>
        <begin position="187"/>
        <end position="215"/>
    </location>
</feature>
<evidence type="ECO:0000256" key="1">
    <source>
        <dbReference type="ARBA" id="ARBA00023054"/>
    </source>
</evidence>
<dbReference type="OrthoDB" id="2152435at2759"/>
<evidence type="ECO:0000313" key="3">
    <source>
        <dbReference type="EMBL" id="KXZ55359.1"/>
    </source>
</evidence>
<evidence type="ECO:0000256" key="2">
    <source>
        <dbReference type="SAM" id="MobiDB-lite"/>
    </source>
</evidence>
<protein>
    <submittedName>
        <fullName evidence="3">Uncharacterized protein</fullName>
    </submittedName>
</protein>
<reference evidence="4" key="1">
    <citation type="journal article" date="2016" name="Nat. Commun.">
        <title>The Gonium pectorale genome demonstrates co-option of cell cycle regulation during the evolution of multicellularity.</title>
        <authorList>
            <person name="Hanschen E.R."/>
            <person name="Marriage T.N."/>
            <person name="Ferris P.J."/>
            <person name="Hamaji T."/>
            <person name="Toyoda A."/>
            <person name="Fujiyama A."/>
            <person name="Neme R."/>
            <person name="Noguchi H."/>
            <person name="Minakuchi Y."/>
            <person name="Suzuki M."/>
            <person name="Kawai-Toyooka H."/>
            <person name="Smith D.R."/>
            <person name="Sparks H."/>
            <person name="Anderson J."/>
            <person name="Bakaric R."/>
            <person name="Luria V."/>
            <person name="Karger A."/>
            <person name="Kirschner M.W."/>
            <person name="Durand P.M."/>
            <person name="Michod R.E."/>
            <person name="Nozaki H."/>
            <person name="Olson B.J."/>
        </authorList>
    </citation>
    <scope>NUCLEOTIDE SEQUENCE [LARGE SCALE GENOMIC DNA]</scope>
    <source>
        <strain evidence="4">NIES-2863</strain>
    </source>
</reference>
<keyword evidence="4" id="KW-1185">Reference proteome</keyword>
<dbReference type="STRING" id="33097.A0A150GZR9"/>
<evidence type="ECO:0000313" key="4">
    <source>
        <dbReference type="Proteomes" id="UP000075714"/>
    </source>
</evidence>
<dbReference type="PANTHER" id="PTHR21549">
    <property type="entry name" value="MUTATED IN BLADDER CANCER 1"/>
    <property type="match status" value="1"/>
</dbReference>
<keyword evidence="1" id="KW-0175">Coiled coil</keyword>
<organism evidence="3 4">
    <name type="scientific">Gonium pectorale</name>
    <name type="common">Green alga</name>
    <dbReference type="NCBI Taxonomy" id="33097"/>
    <lineage>
        <taxon>Eukaryota</taxon>
        <taxon>Viridiplantae</taxon>
        <taxon>Chlorophyta</taxon>
        <taxon>core chlorophytes</taxon>
        <taxon>Chlorophyceae</taxon>
        <taxon>CS clade</taxon>
        <taxon>Chlamydomonadales</taxon>
        <taxon>Volvocaceae</taxon>
        <taxon>Gonium</taxon>
    </lineage>
</organism>
<dbReference type="AlphaFoldDB" id="A0A150GZR9"/>
<name>A0A150GZR9_GONPE</name>
<proteinExistence type="predicted"/>